<name>A0A1E7ZGQ1_9ALTE</name>
<dbReference type="SMART" id="SM00342">
    <property type="entry name" value="HTH_ARAC"/>
    <property type="match status" value="1"/>
</dbReference>
<dbReference type="Gene3D" id="3.20.80.10">
    <property type="entry name" value="Regulatory factor, effector binding domain"/>
    <property type="match status" value="1"/>
</dbReference>
<feature type="domain" description="HTH araC/xylS-type" evidence="4">
    <location>
        <begin position="10"/>
        <end position="109"/>
    </location>
</feature>
<dbReference type="PROSITE" id="PS01124">
    <property type="entry name" value="HTH_ARAC_FAMILY_2"/>
    <property type="match status" value="1"/>
</dbReference>
<dbReference type="PANTHER" id="PTHR40055:SF1">
    <property type="entry name" value="TRANSCRIPTIONAL REGULATOR YGIV-RELATED"/>
    <property type="match status" value="1"/>
</dbReference>
<dbReference type="SMART" id="SM00871">
    <property type="entry name" value="AraC_E_bind"/>
    <property type="match status" value="1"/>
</dbReference>
<dbReference type="InterPro" id="IPR010499">
    <property type="entry name" value="AraC_E-bd"/>
</dbReference>
<dbReference type="InterPro" id="IPR018060">
    <property type="entry name" value="HTH_AraC"/>
</dbReference>
<evidence type="ECO:0000256" key="1">
    <source>
        <dbReference type="ARBA" id="ARBA00023015"/>
    </source>
</evidence>
<keyword evidence="3" id="KW-0804">Transcription</keyword>
<dbReference type="OrthoDB" id="282744at2"/>
<keyword evidence="2" id="KW-0238">DNA-binding</keyword>
<dbReference type="SUPFAM" id="SSF55136">
    <property type="entry name" value="Probable bacterial effector-binding domain"/>
    <property type="match status" value="1"/>
</dbReference>
<dbReference type="SUPFAM" id="SSF46689">
    <property type="entry name" value="Homeodomain-like"/>
    <property type="match status" value="2"/>
</dbReference>
<reference evidence="5 6" key="1">
    <citation type="submission" date="2016-08" db="EMBL/GenBank/DDBJ databases">
        <authorList>
            <person name="Seilhamer J.J."/>
        </authorList>
    </citation>
    <scope>NUCLEOTIDE SEQUENCE [LARGE SCALE GENOMIC DNA]</scope>
    <source>
        <strain evidence="5 6">KCTC 42603</strain>
    </source>
</reference>
<dbReference type="Pfam" id="PF06445">
    <property type="entry name" value="GyrI-like"/>
    <property type="match status" value="1"/>
</dbReference>
<evidence type="ECO:0000313" key="6">
    <source>
        <dbReference type="Proteomes" id="UP000175691"/>
    </source>
</evidence>
<dbReference type="InterPro" id="IPR011256">
    <property type="entry name" value="Reg_factor_effector_dom_sf"/>
</dbReference>
<dbReference type="PRINTS" id="PR00032">
    <property type="entry name" value="HTHARAC"/>
</dbReference>
<evidence type="ECO:0000313" key="5">
    <source>
        <dbReference type="EMBL" id="OFC72634.1"/>
    </source>
</evidence>
<dbReference type="Pfam" id="PF12833">
    <property type="entry name" value="HTH_18"/>
    <property type="match status" value="1"/>
</dbReference>
<dbReference type="GO" id="GO:0043565">
    <property type="term" value="F:sequence-specific DNA binding"/>
    <property type="evidence" value="ECO:0007669"/>
    <property type="project" value="InterPro"/>
</dbReference>
<evidence type="ECO:0000256" key="2">
    <source>
        <dbReference type="ARBA" id="ARBA00023125"/>
    </source>
</evidence>
<dbReference type="InterPro" id="IPR029442">
    <property type="entry name" value="GyrI-like"/>
</dbReference>
<dbReference type="InterPro" id="IPR050908">
    <property type="entry name" value="SmbC-like"/>
</dbReference>
<dbReference type="STRING" id="1656094.BFC18_01940"/>
<dbReference type="AlphaFoldDB" id="A0A1E7ZGQ1"/>
<dbReference type="Gene3D" id="1.10.10.60">
    <property type="entry name" value="Homeodomain-like"/>
    <property type="match status" value="2"/>
</dbReference>
<dbReference type="InterPro" id="IPR020449">
    <property type="entry name" value="Tscrpt_reg_AraC-type_HTH"/>
</dbReference>
<dbReference type="EMBL" id="MDHN01000003">
    <property type="protein sequence ID" value="OFC72634.1"/>
    <property type="molecule type" value="Genomic_DNA"/>
</dbReference>
<dbReference type="PANTHER" id="PTHR40055">
    <property type="entry name" value="TRANSCRIPTIONAL REGULATOR YGIV-RELATED"/>
    <property type="match status" value="1"/>
</dbReference>
<gene>
    <name evidence="5" type="ORF">BFC18_01940</name>
</gene>
<dbReference type="InterPro" id="IPR009057">
    <property type="entry name" value="Homeodomain-like_sf"/>
</dbReference>
<organism evidence="5 6">
    <name type="scientific">Alteromonas confluentis</name>
    <dbReference type="NCBI Taxonomy" id="1656094"/>
    <lineage>
        <taxon>Bacteria</taxon>
        <taxon>Pseudomonadati</taxon>
        <taxon>Pseudomonadota</taxon>
        <taxon>Gammaproteobacteria</taxon>
        <taxon>Alteromonadales</taxon>
        <taxon>Alteromonadaceae</taxon>
        <taxon>Alteromonas/Salinimonas group</taxon>
        <taxon>Alteromonas</taxon>
    </lineage>
</organism>
<comment type="caution">
    <text evidence="5">The sequence shown here is derived from an EMBL/GenBank/DDBJ whole genome shotgun (WGS) entry which is preliminary data.</text>
</comment>
<dbReference type="GO" id="GO:0003700">
    <property type="term" value="F:DNA-binding transcription factor activity"/>
    <property type="evidence" value="ECO:0007669"/>
    <property type="project" value="InterPro"/>
</dbReference>
<accession>A0A1E7ZGQ1</accession>
<keyword evidence="6" id="KW-1185">Reference proteome</keyword>
<protein>
    <recommendedName>
        <fullName evidence="4">HTH araC/xylS-type domain-containing protein</fullName>
    </recommendedName>
</protein>
<evidence type="ECO:0000259" key="4">
    <source>
        <dbReference type="PROSITE" id="PS01124"/>
    </source>
</evidence>
<dbReference type="Proteomes" id="UP000175691">
    <property type="component" value="Unassembled WGS sequence"/>
</dbReference>
<evidence type="ECO:0000256" key="3">
    <source>
        <dbReference type="ARBA" id="ARBA00023163"/>
    </source>
</evidence>
<keyword evidence="1" id="KW-0805">Transcription regulation</keyword>
<proteinExistence type="predicted"/>
<sequence length="291" mass="32740">MRADTRIVFEKVIAWLESNSGITPNLDELAAVAGLSRHHFHRQFSTTFGISLQTLMRRVRTHRAAWQLAYRHSMSVTDIGFEAGYENSESFSRAFKRQTGVTPSEFRHSPDLERITQLANAVRVLDSETPDNTATDTSAPALVQFEGVKLAQLLHMGSPQMLMASVGAFIQWRKLNGSPPSESRTFNIFYSKPDNSEPEAFTFGIAAEHNKGIAPNKQGVSEAHIPALHCLSWTETGSDGKLQRRIEQVIGEGGYDWDFEQFPPFIERLRFYPDVPLEEAQSRVYLPVQAQ</sequence>
<dbReference type="RefSeq" id="WP_070123258.1">
    <property type="nucleotide sequence ID" value="NZ_MDHN01000003.1"/>
</dbReference>